<dbReference type="KEGG" id="span:AWL63_18070"/>
<accession>A0A1B3ZDR1</accession>
<keyword evidence="1" id="KW-0175">Coiled coil</keyword>
<organism evidence="2 3">
    <name type="scientific">Sphingomonas panacis</name>
    <dbReference type="NCBI Taxonomy" id="1560345"/>
    <lineage>
        <taxon>Bacteria</taxon>
        <taxon>Pseudomonadati</taxon>
        <taxon>Pseudomonadota</taxon>
        <taxon>Alphaproteobacteria</taxon>
        <taxon>Sphingomonadales</taxon>
        <taxon>Sphingomonadaceae</taxon>
        <taxon>Sphingomonas</taxon>
    </lineage>
</organism>
<sequence>MPKMSERERLADLEARQRKAAEEVENARRALRGKYAAIVSDLPVEGLTEREFKDVLVGAIRVGGAPSIAALKVLPAVKS</sequence>
<reference evidence="2 3" key="1">
    <citation type="submission" date="2016-01" db="EMBL/GenBank/DDBJ databases">
        <title>Complete genome and mega plasmid sequence of Sphingomonas panacis DCY99 elicits systemic resistance in rice to Xanthomonas oryzae.</title>
        <authorList>
            <person name="Kim Y.J."/>
            <person name="Yang D.C."/>
            <person name="Sing P."/>
        </authorList>
    </citation>
    <scope>NUCLEOTIDE SEQUENCE [LARGE SCALE GENOMIC DNA]</scope>
    <source>
        <strain evidence="2 3">DCY99</strain>
    </source>
</reference>
<keyword evidence="3" id="KW-1185">Reference proteome</keyword>
<dbReference type="Proteomes" id="UP000094256">
    <property type="component" value="Chromosome"/>
</dbReference>
<dbReference type="AlphaFoldDB" id="A0A1B3ZDR1"/>
<proteinExistence type="predicted"/>
<dbReference type="EMBL" id="CP014168">
    <property type="protein sequence ID" value="AOH85556.1"/>
    <property type="molecule type" value="Genomic_DNA"/>
</dbReference>
<evidence type="ECO:0000313" key="3">
    <source>
        <dbReference type="Proteomes" id="UP000094256"/>
    </source>
</evidence>
<gene>
    <name evidence="2" type="ORF">AWL63_18070</name>
</gene>
<feature type="coiled-coil region" evidence="1">
    <location>
        <begin position="3"/>
        <end position="30"/>
    </location>
</feature>
<name>A0A1B3ZDR1_9SPHN</name>
<evidence type="ECO:0000313" key="2">
    <source>
        <dbReference type="EMBL" id="AOH85556.1"/>
    </source>
</evidence>
<evidence type="ECO:0000256" key="1">
    <source>
        <dbReference type="SAM" id="Coils"/>
    </source>
</evidence>
<dbReference type="OrthoDB" id="7452576at2"/>
<protein>
    <submittedName>
        <fullName evidence="2">Uncharacterized protein</fullName>
    </submittedName>
</protein>